<dbReference type="Proteomes" id="UP001500665">
    <property type="component" value="Unassembled WGS sequence"/>
</dbReference>
<gene>
    <name evidence="1" type="ORF">GCM10009550_09460</name>
</gene>
<dbReference type="RefSeq" id="WP_344237045.1">
    <property type="nucleotide sequence ID" value="NZ_BAAAHH010000002.1"/>
</dbReference>
<protein>
    <submittedName>
        <fullName evidence="1">Winged helix DNA-binding domain-containing protein</fullName>
    </submittedName>
</protein>
<sequence>MTGSGKVLSRRVLNRSFLRRQLLDARTRLGVEGVLEHLVGLQAQQPIPPYFGLWSRMEEFVPDDLAELMAGRKAVRASLMRCTVHLVTADDCLRLRHVMGPVIERQLRASPARAAVLAEHAVREALTEAAKEALAEPCGNKELGERLAKRWPEHDPAELARLGQFLVPALQTPPRGLWGKSGMPAWAEMEGWLGRPVDRTARVGDVLLRYLAAFGPASAADMQKWSGLNGLAEVCAGLDLRTFRDEQGRLLYDLPDLPFPDEDAPVPVRLLAEYDNALLSHADRSRIIDAAHLPRVVTKNGIVKGTVLVDGFVGGTWRLDKGTVALTPFASWSAADTEAVEAEAHRLLAFAAPRAKAPKVVFAPG</sequence>
<dbReference type="GO" id="GO:0003677">
    <property type="term" value="F:DNA binding"/>
    <property type="evidence" value="ECO:0007669"/>
    <property type="project" value="UniProtKB-KW"/>
</dbReference>
<keyword evidence="1" id="KW-0238">DNA-binding</keyword>
<evidence type="ECO:0000313" key="2">
    <source>
        <dbReference type="Proteomes" id="UP001500665"/>
    </source>
</evidence>
<proteinExistence type="predicted"/>
<name>A0ABN1QC17_9ACTN</name>
<comment type="caution">
    <text evidence="1">The sequence shown here is derived from an EMBL/GenBank/DDBJ whole genome shotgun (WGS) entry which is preliminary data.</text>
</comment>
<accession>A0ABN1QC17</accession>
<evidence type="ECO:0000313" key="1">
    <source>
        <dbReference type="EMBL" id="GAA0940224.1"/>
    </source>
</evidence>
<dbReference type="PANTHER" id="PTHR38479:SF2">
    <property type="entry name" value="WINGED HELIX DNA-BINDING DOMAIN-CONTAINING PROTEIN"/>
    <property type="match status" value="1"/>
</dbReference>
<dbReference type="Pfam" id="PF06224">
    <property type="entry name" value="AlkZ-like"/>
    <property type="match status" value="1"/>
</dbReference>
<keyword evidence="2" id="KW-1185">Reference proteome</keyword>
<dbReference type="EMBL" id="BAAAHH010000002">
    <property type="protein sequence ID" value="GAA0940224.1"/>
    <property type="molecule type" value="Genomic_DNA"/>
</dbReference>
<organism evidence="1 2">
    <name type="scientific">Actinocorallia libanotica</name>
    <dbReference type="NCBI Taxonomy" id="46162"/>
    <lineage>
        <taxon>Bacteria</taxon>
        <taxon>Bacillati</taxon>
        <taxon>Actinomycetota</taxon>
        <taxon>Actinomycetes</taxon>
        <taxon>Streptosporangiales</taxon>
        <taxon>Thermomonosporaceae</taxon>
        <taxon>Actinocorallia</taxon>
    </lineage>
</organism>
<dbReference type="InterPro" id="IPR009351">
    <property type="entry name" value="AlkZ-like"/>
</dbReference>
<reference evidence="1 2" key="1">
    <citation type="journal article" date="2019" name="Int. J. Syst. Evol. Microbiol.">
        <title>The Global Catalogue of Microorganisms (GCM) 10K type strain sequencing project: providing services to taxonomists for standard genome sequencing and annotation.</title>
        <authorList>
            <consortium name="The Broad Institute Genomics Platform"/>
            <consortium name="The Broad Institute Genome Sequencing Center for Infectious Disease"/>
            <person name="Wu L."/>
            <person name="Ma J."/>
        </authorList>
    </citation>
    <scope>NUCLEOTIDE SEQUENCE [LARGE SCALE GENOMIC DNA]</scope>
    <source>
        <strain evidence="1 2">JCM 10696</strain>
    </source>
</reference>
<dbReference type="PANTHER" id="PTHR38479">
    <property type="entry name" value="LMO0824 PROTEIN"/>
    <property type="match status" value="1"/>
</dbReference>